<evidence type="ECO:0000313" key="3">
    <source>
        <dbReference type="Proteomes" id="UP000289738"/>
    </source>
</evidence>
<evidence type="ECO:0000256" key="1">
    <source>
        <dbReference type="SAM" id="SignalP"/>
    </source>
</evidence>
<feature type="chain" id="PRO_5019412338" description="F-box domain-containing protein" evidence="1">
    <location>
        <begin position="19"/>
        <end position="122"/>
    </location>
</feature>
<evidence type="ECO:0008006" key="4">
    <source>
        <dbReference type="Google" id="ProtNLM"/>
    </source>
</evidence>
<feature type="signal peptide" evidence="1">
    <location>
        <begin position="1"/>
        <end position="18"/>
    </location>
</feature>
<protein>
    <recommendedName>
        <fullName evidence="4">F-box domain-containing protein</fullName>
    </recommendedName>
</protein>
<dbReference type="EMBL" id="SDMP01000016">
    <property type="protein sequence ID" value="RYR05351.1"/>
    <property type="molecule type" value="Genomic_DNA"/>
</dbReference>
<organism evidence="2 3">
    <name type="scientific">Arachis hypogaea</name>
    <name type="common">Peanut</name>
    <dbReference type="NCBI Taxonomy" id="3818"/>
    <lineage>
        <taxon>Eukaryota</taxon>
        <taxon>Viridiplantae</taxon>
        <taxon>Streptophyta</taxon>
        <taxon>Embryophyta</taxon>
        <taxon>Tracheophyta</taxon>
        <taxon>Spermatophyta</taxon>
        <taxon>Magnoliopsida</taxon>
        <taxon>eudicotyledons</taxon>
        <taxon>Gunneridae</taxon>
        <taxon>Pentapetalae</taxon>
        <taxon>rosids</taxon>
        <taxon>fabids</taxon>
        <taxon>Fabales</taxon>
        <taxon>Fabaceae</taxon>
        <taxon>Papilionoideae</taxon>
        <taxon>50 kb inversion clade</taxon>
        <taxon>dalbergioids sensu lato</taxon>
        <taxon>Dalbergieae</taxon>
        <taxon>Pterocarpus clade</taxon>
        <taxon>Arachis</taxon>
    </lineage>
</organism>
<keyword evidence="1" id="KW-0732">Signal</keyword>
<keyword evidence="3" id="KW-1185">Reference proteome</keyword>
<dbReference type="AlphaFoldDB" id="A0A444YTV9"/>
<proteinExistence type="predicted"/>
<comment type="caution">
    <text evidence="2">The sequence shown here is derived from an EMBL/GenBank/DDBJ whole genome shotgun (WGS) entry which is preliminary data.</text>
</comment>
<reference evidence="2 3" key="1">
    <citation type="submission" date="2019-01" db="EMBL/GenBank/DDBJ databases">
        <title>Sequencing of cultivated peanut Arachis hypogaea provides insights into genome evolution and oil improvement.</title>
        <authorList>
            <person name="Chen X."/>
        </authorList>
    </citation>
    <scope>NUCLEOTIDE SEQUENCE [LARGE SCALE GENOMIC DNA]</scope>
    <source>
        <strain evidence="3">cv. Fuhuasheng</strain>
        <tissue evidence="2">Leaves</tissue>
    </source>
</reference>
<evidence type="ECO:0000313" key="2">
    <source>
        <dbReference type="EMBL" id="RYR05351.1"/>
    </source>
</evidence>
<accession>A0A444YTV9</accession>
<name>A0A444YTV9_ARAHY</name>
<dbReference type="Proteomes" id="UP000289738">
    <property type="component" value="Chromosome B06"/>
</dbReference>
<gene>
    <name evidence="2" type="ORF">Ahy_B06g085222</name>
</gene>
<sequence>MLVSSIYLASSLTIPLCAFSFQLQLCLIEDADPLDYWLMHPDFERLWVPTVGHLKQHAVSSEFNSNLSTNDFLSVSGAWDKRKFRDWLPEDIVKRIMAMAPPSPWRDVDRLGGGCRKMDLLT</sequence>